<gene>
    <name evidence="1" type="ORF">S01H1_32994</name>
</gene>
<dbReference type="AlphaFoldDB" id="X0V8A6"/>
<evidence type="ECO:0000313" key="1">
    <source>
        <dbReference type="EMBL" id="GAG07577.1"/>
    </source>
</evidence>
<reference evidence="1" key="1">
    <citation type="journal article" date="2014" name="Front. Microbiol.">
        <title>High frequency of phylogenetically diverse reductive dehalogenase-homologous genes in deep subseafloor sedimentary metagenomes.</title>
        <authorList>
            <person name="Kawai M."/>
            <person name="Futagami T."/>
            <person name="Toyoda A."/>
            <person name="Takaki Y."/>
            <person name="Nishi S."/>
            <person name="Hori S."/>
            <person name="Arai W."/>
            <person name="Tsubouchi T."/>
            <person name="Morono Y."/>
            <person name="Uchiyama I."/>
            <person name="Ito T."/>
            <person name="Fujiyama A."/>
            <person name="Inagaki F."/>
            <person name="Takami H."/>
        </authorList>
    </citation>
    <scope>NUCLEOTIDE SEQUENCE</scope>
    <source>
        <strain evidence="1">Expedition CK06-06</strain>
    </source>
</reference>
<feature type="non-terminal residue" evidence="1">
    <location>
        <position position="272"/>
    </location>
</feature>
<organism evidence="1">
    <name type="scientific">marine sediment metagenome</name>
    <dbReference type="NCBI Taxonomy" id="412755"/>
    <lineage>
        <taxon>unclassified sequences</taxon>
        <taxon>metagenomes</taxon>
        <taxon>ecological metagenomes</taxon>
    </lineage>
</organism>
<feature type="non-terminal residue" evidence="1">
    <location>
        <position position="1"/>
    </location>
</feature>
<comment type="caution">
    <text evidence="1">The sequence shown here is derived from an EMBL/GenBank/DDBJ whole genome shotgun (WGS) entry which is preliminary data.</text>
</comment>
<name>X0V8A6_9ZZZZ</name>
<protein>
    <submittedName>
        <fullName evidence="1">Uncharacterized protein</fullName>
    </submittedName>
</protein>
<dbReference type="EMBL" id="BARS01020462">
    <property type="protein sequence ID" value="GAG07577.1"/>
    <property type="molecule type" value="Genomic_DNA"/>
</dbReference>
<sequence length="272" mass="29646">KDGKFEHTDSVSSTNVNYEQYDGKFDVIDNSIIESTDLDYGLRVLQSDLKIKFPLVDTLPILYHGKGISDLSTKFKGIAVLNPATMEYDIITSLNPSPEVHYGESSVVYTEVHPNIDLTYTHIKTAVKQEVSIPESERALLSGNDGDYLVIVSELTADEITLEDGVTRAGDHRILPEVAYFNAHNPESDIPMTAFHKSVDGKTLLLIGIPLEIATDIMANPGTLILDPTDTLSYGSGEQTATRLRSLQSTLALSRGATSATSSINAYAVGFY</sequence>
<accession>X0V8A6</accession>
<proteinExistence type="predicted"/>